<dbReference type="Pfam" id="PF13563">
    <property type="entry name" value="2_5_RNA_ligase2"/>
    <property type="match status" value="1"/>
</dbReference>
<evidence type="ECO:0000313" key="2">
    <source>
        <dbReference type="Proteomes" id="UP000327294"/>
    </source>
</evidence>
<protein>
    <submittedName>
        <fullName evidence="1">2'-5' RNA ligase family protein</fullName>
    </submittedName>
</protein>
<name>A0A5P8K3D2_9ACTN</name>
<keyword evidence="2" id="KW-1185">Reference proteome</keyword>
<dbReference type="Proteomes" id="UP000327294">
    <property type="component" value="Chromosome"/>
</dbReference>
<gene>
    <name evidence="1" type="ORF">F9278_14845</name>
</gene>
<dbReference type="RefSeq" id="WP_152168761.1">
    <property type="nucleotide sequence ID" value="NZ_CP045096.1"/>
</dbReference>
<dbReference type="SUPFAM" id="SSF55144">
    <property type="entry name" value="LigT-like"/>
    <property type="match status" value="1"/>
</dbReference>
<dbReference type="GO" id="GO:0016874">
    <property type="term" value="F:ligase activity"/>
    <property type="evidence" value="ECO:0007669"/>
    <property type="project" value="UniProtKB-KW"/>
</dbReference>
<dbReference type="KEGG" id="sphv:F9278_14845"/>
<sequence length="172" mass="19288">MRRFLSETRLWEPDARGDRVKAHVLWLPHRQPQVLAYFARLRAILARYPDVITPVADADLHMTLQKIDTHDIHGEPVTCTRLHAAADALRAELASLEPFGIEIGPARASGSAAVVEIWPEPSPQDLYDRVRAGLLTAGLSLPQAERPYWCHMTGGYGKPRELHQMRAFVLVA</sequence>
<reference evidence="1 2" key="1">
    <citation type="submission" date="2019-10" db="EMBL/GenBank/DDBJ databases">
        <title>Streptomyces sp. strain GY16 isolated from leaves of Broussonetia papyrifera.</title>
        <authorList>
            <person name="Mo P."/>
        </authorList>
    </citation>
    <scope>NUCLEOTIDE SEQUENCE [LARGE SCALE GENOMIC DNA]</scope>
    <source>
        <strain evidence="1 2">GY16</strain>
    </source>
</reference>
<organism evidence="1 2">
    <name type="scientific">Streptomyces phaeolivaceus</name>
    <dbReference type="NCBI Taxonomy" id="2653200"/>
    <lineage>
        <taxon>Bacteria</taxon>
        <taxon>Bacillati</taxon>
        <taxon>Actinomycetota</taxon>
        <taxon>Actinomycetes</taxon>
        <taxon>Kitasatosporales</taxon>
        <taxon>Streptomycetaceae</taxon>
        <taxon>Streptomyces</taxon>
    </lineage>
</organism>
<dbReference type="InterPro" id="IPR009097">
    <property type="entry name" value="Cyclic_Pdiesterase"/>
</dbReference>
<proteinExistence type="predicted"/>
<dbReference type="EMBL" id="CP045096">
    <property type="protein sequence ID" value="QFQ97278.1"/>
    <property type="molecule type" value="Genomic_DNA"/>
</dbReference>
<keyword evidence="1" id="KW-0436">Ligase</keyword>
<dbReference type="AlphaFoldDB" id="A0A5P8K3D2"/>
<accession>A0A5P8K3D2</accession>
<evidence type="ECO:0000313" key="1">
    <source>
        <dbReference type="EMBL" id="QFQ97278.1"/>
    </source>
</evidence>
<dbReference type="Gene3D" id="3.90.1140.10">
    <property type="entry name" value="Cyclic phosphodiesterase"/>
    <property type="match status" value="1"/>
</dbReference>